<protein>
    <submittedName>
        <fullName evidence="3">L-fucose isomerase, C-terminal domain protein</fullName>
    </submittedName>
</protein>
<evidence type="ECO:0000256" key="2">
    <source>
        <dbReference type="ARBA" id="ARBA00023277"/>
    </source>
</evidence>
<dbReference type="AlphaFoldDB" id="A0A069SIV8"/>
<accession>A0A069SIV8</accession>
<dbReference type="GO" id="GO:0016861">
    <property type="term" value="F:intramolecular oxidoreductase activity, interconverting aldoses and ketoses"/>
    <property type="evidence" value="ECO:0007669"/>
    <property type="project" value="InterPro"/>
</dbReference>
<dbReference type="PATRIC" id="fig|1339352.3.peg.1809"/>
<dbReference type="RefSeq" id="WP_012055920.1">
    <property type="nucleotide sequence ID" value="NZ_JNHM01000026.1"/>
</dbReference>
<evidence type="ECO:0000313" key="3">
    <source>
        <dbReference type="EMBL" id="KDS54266.1"/>
    </source>
</evidence>
<sequence>MNLYLITFQSSLNRIESVYDCHKDLFVEIEKFFTLHLVPYTEAASIPADAYRMAFIASGGVEKMVTQHFELLPYPIHLLTDGQQNSLAASLEIATWIRSKGMKVHIIHGTIPNMVKQLIDHHKAFAAQREVRGKRIGVVGYSSPWLVASNVDYLLAKRRWGIEFIDIPMEEVYCLFYQIKDDDIGYEASVFANRAIACREGTPEDLLKAMRLYQAVKIICEKKKLDAVTLSCFSLIEKLGTTGCLALALLNDEGIPAGCEGDLQSIFTLLIAKTLTGQAGFMANPAFINDDQNEIVMAHCTIATKMVDQFIIRNHFETETGIAIQGILHPGGITMIKCAGECLDEYFVSTGQLIENTNYINACRTQARIKLDKPVDYFMRNPLGNHHIILMGDHEKVIHEFMQLNSCKLVE</sequence>
<gene>
    <name evidence="3" type="ORF">M099_1869</name>
</gene>
<reference evidence="3 4" key="1">
    <citation type="submission" date="2014-04" db="EMBL/GenBank/DDBJ databases">
        <authorList>
            <person name="Sears C."/>
            <person name="Carroll K."/>
            <person name="Sack B.R."/>
            <person name="Qadri F."/>
            <person name="Myers L.L."/>
            <person name="Chung G.-T."/>
            <person name="Escheverria P."/>
            <person name="Fraser C.M."/>
            <person name="Sadzewicz L."/>
            <person name="Shefchek K.A."/>
            <person name="Tallon L."/>
            <person name="Das S.P."/>
            <person name="Daugherty S."/>
            <person name="Mongodin E.F."/>
        </authorList>
    </citation>
    <scope>NUCLEOTIDE SEQUENCE [LARGE SCALE GENOMIC DNA]</scope>
    <source>
        <strain evidence="3 4">3975 RP4</strain>
    </source>
</reference>
<keyword evidence="2" id="KW-0119">Carbohydrate metabolism</keyword>
<dbReference type="Proteomes" id="UP000027661">
    <property type="component" value="Unassembled WGS sequence"/>
</dbReference>
<organism evidence="3 4">
    <name type="scientific">Phocaeicola vulgatus str. 3975 RP4</name>
    <dbReference type="NCBI Taxonomy" id="1339352"/>
    <lineage>
        <taxon>Bacteria</taxon>
        <taxon>Pseudomonadati</taxon>
        <taxon>Bacteroidota</taxon>
        <taxon>Bacteroidia</taxon>
        <taxon>Bacteroidales</taxon>
        <taxon>Bacteroidaceae</taxon>
        <taxon>Phocaeicola</taxon>
    </lineage>
</organism>
<dbReference type="GO" id="GO:0005996">
    <property type="term" value="P:monosaccharide metabolic process"/>
    <property type="evidence" value="ECO:0007669"/>
    <property type="project" value="InterPro"/>
</dbReference>
<evidence type="ECO:0000256" key="1">
    <source>
        <dbReference type="ARBA" id="ARBA00023235"/>
    </source>
</evidence>
<dbReference type="EMBL" id="JNHM01000026">
    <property type="protein sequence ID" value="KDS54266.1"/>
    <property type="molecule type" value="Genomic_DNA"/>
</dbReference>
<proteinExistence type="predicted"/>
<dbReference type="PANTHER" id="PTHR36120">
    <property type="entry name" value="FUCOSE ISOMERASE"/>
    <property type="match status" value="1"/>
</dbReference>
<keyword evidence="1 3" id="KW-0413">Isomerase</keyword>
<evidence type="ECO:0000313" key="4">
    <source>
        <dbReference type="Proteomes" id="UP000027661"/>
    </source>
</evidence>
<dbReference type="InterPro" id="IPR009015">
    <property type="entry name" value="Fucose_isomerase_N/cen_sf"/>
</dbReference>
<dbReference type="GeneID" id="5304825"/>
<name>A0A069SIV8_PHOVU</name>
<dbReference type="GO" id="GO:0005737">
    <property type="term" value="C:cytoplasm"/>
    <property type="evidence" value="ECO:0007669"/>
    <property type="project" value="InterPro"/>
</dbReference>
<dbReference type="SUPFAM" id="SSF53743">
    <property type="entry name" value="FucI/AraA N-terminal and middle domains"/>
    <property type="match status" value="1"/>
</dbReference>
<comment type="caution">
    <text evidence="3">The sequence shown here is derived from an EMBL/GenBank/DDBJ whole genome shotgun (WGS) entry which is preliminary data.</text>
</comment>
<dbReference type="PANTHER" id="PTHR36120:SF2">
    <property type="entry name" value="FUCOSE ISOMERASE"/>
    <property type="match status" value="1"/>
</dbReference>